<dbReference type="RefSeq" id="WP_413779448.1">
    <property type="nucleotide sequence ID" value="NZ_JAUOZS010000001.1"/>
</dbReference>
<comment type="caution">
    <text evidence="3">The sequence shown here is derived from an EMBL/GenBank/DDBJ whole genome shotgun (WGS) entry which is preliminary data.</text>
</comment>
<organism evidence="3 4">
    <name type="scientific">Anaeroselena agilis</name>
    <dbReference type="NCBI Taxonomy" id="3063788"/>
    <lineage>
        <taxon>Bacteria</taxon>
        <taxon>Bacillati</taxon>
        <taxon>Bacillota</taxon>
        <taxon>Negativicutes</taxon>
        <taxon>Acetonemataceae</taxon>
        <taxon>Anaeroselena</taxon>
    </lineage>
</organism>
<dbReference type="InterPro" id="IPR001261">
    <property type="entry name" value="ArgE/DapE_CS"/>
</dbReference>
<accession>A0ABU3NVT5</accession>
<gene>
    <name evidence="3" type="ORF">Q4T40_06670</name>
</gene>
<dbReference type="SUPFAM" id="SSF53187">
    <property type="entry name" value="Zn-dependent exopeptidases"/>
    <property type="match status" value="1"/>
</dbReference>
<dbReference type="PROSITE" id="PS00758">
    <property type="entry name" value="ARGE_DAPE_CPG2_1"/>
    <property type="match status" value="1"/>
</dbReference>
<sequence>MTKSITFEGILKSSQKELLTLIPKVLEARGYEVTANDDFIYAKGDVPILLVSHLDTVHYGKPKDIFHDKKQGVLWSPQGIGGDDRCGVYAMLEISCYKPHLLFCTDEESGCKGARAVVKAMPKAPDVKYIIELDRKGKNDCVFYSDRNEEFHKYVKTFGWMEAYGSFSDISTLCPSWGISGVNLSIGYYEAHTKQEYINLFHMRDCISKIKEMLRTPPAEVFKYVGGYYGGGYGGYYKDYDWDTRSSRRRGSYFPSTSTGRKPKGQTIVKSYCKTCHCALTEYNESKIPSTKGYCIICTGEDTWENDNEIVTFICQECGGEYPVGDASTLYPDICNNCYQAIMSVK</sequence>
<proteinExistence type="predicted"/>
<evidence type="ECO:0000313" key="4">
    <source>
        <dbReference type="Proteomes" id="UP001254848"/>
    </source>
</evidence>
<feature type="domain" description="Peptidase M28" evidence="2">
    <location>
        <begin position="45"/>
        <end position="152"/>
    </location>
</feature>
<dbReference type="EMBL" id="JAUOZS010000001">
    <property type="protein sequence ID" value="MDT8900916.1"/>
    <property type="molecule type" value="Genomic_DNA"/>
</dbReference>
<protein>
    <submittedName>
        <fullName evidence="3">M28 family peptidase</fullName>
    </submittedName>
</protein>
<reference evidence="3 4" key="1">
    <citation type="submission" date="2023-07" db="EMBL/GenBank/DDBJ databases">
        <title>The novel representative of Negativicutes class, Anaeroselena agilis gen. nov. sp. nov.</title>
        <authorList>
            <person name="Prokofeva M.I."/>
            <person name="Elcheninov A.G."/>
            <person name="Klyukina A."/>
            <person name="Kublanov I.V."/>
            <person name="Frolov E.N."/>
            <person name="Podosokorskaya O.A."/>
        </authorList>
    </citation>
    <scope>NUCLEOTIDE SEQUENCE [LARGE SCALE GENOMIC DNA]</scope>
    <source>
        <strain evidence="3 4">4137-cl</strain>
    </source>
</reference>
<dbReference type="Pfam" id="PF04389">
    <property type="entry name" value="Peptidase_M28"/>
    <property type="match status" value="1"/>
</dbReference>
<evidence type="ECO:0000259" key="2">
    <source>
        <dbReference type="Pfam" id="PF04389"/>
    </source>
</evidence>
<name>A0ABU3NVT5_9FIRM</name>
<evidence type="ECO:0000313" key="3">
    <source>
        <dbReference type="EMBL" id="MDT8900916.1"/>
    </source>
</evidence>
<dbReference type="Gene3D" id="3.40.630.10">
    <property type="entry name" value="Zn peptidases"/>
    <property type="match status" value="1"/>
</dbReference>
<keyword evidence="4" id="KW-1185">Reference proteome</keyword>
<keyword evidence="1" id="KW-0378">Hydrolase</keyword>
<dbReference type="InterPro" id="IPR007484">
    <property type="entry name" value="Peptidase_M28"/>
</dbReference>
<evidence type="ECO:0000256" key="1">
    <source>
        <dbReference type="ARBA" id="ARBA00022801"/>
    </source>
</evidence>
<dbReference type="Proteomes" id="UP001254848">
    <property type="component" value="Unassembled WGS sequence"/>
</dbReference>